<dbReference type="OrthoDB" id="5398416at2"/>
<feature type="signal peptide" evidence="1">
    <location>
        <begin position="1"/>
        <end position="21"/>
    </location>
</feature>
<feature type="domain" description="Rhamnogalacturonase A/B/Epimerase-like pectate lyase" evidence="2">
    <location>
        <begin position="52"/>
        <end position="228"/>
    </location>
</feature>
<dbReference type="Gene3D" id="2.160.20.10">
    <property type="entry name" value="Single-stranded right-handed beta-helix, Pectin lyase-like"/>
    <property type="match status" value="1"/>
</dbReference>
<dbReference type="InParanoid" id="A0A395JP59"/>
<dbReference type="InterPro" id="IPR012334">
    <property type="entry name" value="Pectin_lyas_fold"/>
</dbReference>
<dbReference type="EMBL" id="QNRT01000001">
    <property type="protein sequence ID" value="RBP53123.1"/>
    <property type="molecule type" value="Genomic_DNA"/>
</dbReference>
<keyword evidence="1" id="KW-0732">Signal</keyword>
<dbReference type="Pfam" id="PF12708">
    <property type="entry name" value="Pect-lyase_RHGA_epim"/>
    <property type="match status" value="1"/>
</dbReference>
<dbReference type="Proteomes" id="UP000253083">
    <property type="component" value="Unassembled WGS sequence"/>
</dbReference>
<protein>
    <submittedName>
        <fullName evidence="3">Pectate lyase-like protein</fullName>
    </submittedName>
</protein>
<keyword evidence="3" id="KW-0456">Lyase</keyword>
<accession>A0A395JP59</accession>
<name>A0A395JP59_9GAMM</name>
<evidence type="ECO:0000313" key="4">
    <source>
        <dbReference type="Proteomes" id="UP000253083"/>
    </source>
</evidence>
<keyword evidence="4" id="KW-1185">Reference proteome</keyword>
<dbReference type="AlphaFoldDB" id="A0A395JP59"/>
<evidence type="ECO:0000256" key="1">
    <source>
        <dbReference type="SAM" id="SignalP"/>
    </source>
</evidence>
<gene>
    <name evidence="3" type="ORF">DFR28_101508</name>
</gene>
<comment type="caution">
    <text evidence="3">The sequence shown here is derived from an EMBL/GenBank/DDBJ whole genome shotgun (WGS) entry which is preliminary data.</text>
</comment>
<sequence>MRLNIGLLGLLFIALINSAVAHNKVVVVPLGGDEFKPLKNIVTVAKANGDFTNIQAAIDSISNASATNPYVVVIGPGQYDVATTIVAKEYVDITGSGQGTTIISGSVRARGFDSPAVFLVANVRLSNLSVHNTSSGSSYSLGISVFNPSNFQDNITIENVTVRVGGAPINSSRGVYVEEGSVLIRNADVLIEGTTPNYGIRAYSGDIRIVDSRIEVNSGTVNRAVYSAAASSTVIDHSDLIASGTDARALYSKATVKYSTLTSTGLSIESIHSVKVHWSTLVGGVSGATIECAYSADDNGNELSAACD</sequence>
<proteinExistence type="predicted"/>
<evidence type="ECO:0000313" key="3">
    <source>
        <dbReference type="EMBL" id="RBP53123.1"/>
    </source>
</evidence>
<feature type="chain" id="PRO_5017277427" evidence="1">
    <location>
        <begin position="22"/>
        <end position="308"/>
    </location>
</feature>
<organism evidence="3 4">
    <name type="scientific">Arenicella xantha</name>
    <dbReference type="NCBI Taxonomy" id="644221"/>
    <lineage>
        <taxon>Bacteria</taxon>
        <taxon>Pseudomonadati</taxon>
        <taxon>Pseudomonadota</taxon>
        <taxon>Gammaproteobacteria</taxon>
        <taxon>Arenicellales</taxon>
        <taxon>Arenicellaceae</taxon>
        <taxon>Arenicella</taxon>
    </lineage>
</organism>
<dbReference type="RefSeq" id="WP_113952721.1">
    <property type="nucleotide sequence ID" value="NZ_QNRT01000001.1"/>
</dbReference>
<reference evidence="3 4" key="1">
    <citation type="submission" date="2018-06" db="EMBL/GenBank/DDBJ databases">
        <title>Genomic Encyclopedia of Type Strains, Phase IV (KMG-IV): sequencing the most valuable type-strain genomes for metagenomic binning, comparative biology and taxonomic classification.</title>
        <authorList>
            <person name="Goeker M."/>
        </authorList>
    </citation>
    <scope>NUCLEOTIDE SEQUENCE [LARGE SCALE GENOMIC DNA]</scope>
    <source>
        <strain evidence="3 4">DSM 24032</strain>
    </source>
</reference>
<dbReference type="InterPro" id="IPR011050">
    <property type="entry name" value="Pectin_lyase_fold/virulence"/>
</dbReference>
<dbReference type="InterPro" id="IPR024535">
    <property type="entry name" value="RHGA/B-epi-like_pectate_lyase"/>
</dbReference>
<dbReference type="GO" id="GO:0016829">
    <property type="term" value="F:lyase activity"/>
    <property type="evidence" value="ECO:0007669"/>
    <property type="project" value="UniProtKB-KW"/>
</dbReference>
<evidence type="ECO:0000259" key="2">
    <source>
        <dbReference type="Pfam" id="PF12708"/>
    </source>
</evidence>
<dbReference type="SUPFAM" id="SSF51126">
    <property type="entry name" value="Pectin lyase-like"/>
    <property type="match status" value="1"/>
</dbReference>